<dbReference type="SUPFAM" id="SSF46785">
    <property type="entry name" value="Winged helix' DNA-binding domain"/>
    <property type="match status" value="1"/>
</dbReference>
<dbReference type="Proteomes" id="UP000823904">
    <property type="component" value="Unassembled WGS sequence"/>
</dbReference>
<keyword evidence="4" id="KW-0238">DNA-binding</keyword>
<dbReference type="InterPro" id="IPR000485">
    <property type="entry name" value="AsnC-type_HTH_dom"/>
</dbReference>
<evidence type="ECO:0000259" key="3">
    <source>
        <dbReference type="PROSITE" id="PS51000"/>
    </source>
</evidence>
<dbReference type="InterPro" id="IPR037171">
    <property type="entry name" value="NagB/RpiA_transferase-like"/>
</dbReference>
<dbReference type="InterPro" id="IPR050313">
    <property type="entry name" value="Carb_Metab_HTH_regulators"/>
</dbReference>
<dbReference type="Gene3D" id="3.40.50.1360">
    <property type="match status" value="1"/>
</dbReference>
<dbReference type="GO" id="GO:0043565">
    <property type="term" value="F:sequence-specific DNA binding"/>
    <property type="evidence" value="ECO:0007669"/>
    <property type="project" value="InterPro"/>
</dbReference>
<accession>A0A9D2PI28</accession>
<dbReference type="SMART" id="SM00420">
    <property type="entry name" value="HTH_DEOR"/>
    <property type="match status" value="1"/>
</dbReference>
<feature type="domain" description="HTH deoR-type" evidence="3">
    <location>
        <begin position="3"/>
        <end position="58"/>
    </location>
</feature>
<dbReference type="Pfam" id="PF08220">
    <property type="entry name" value="HTH_DeoR"/>
    <property type="match status" value="1"/>
</dbReference>
<reference evidence="4" key="1">
    <citation type="journal article" date="2021" name="PeerJ">
        <title>Extensive microbial diversity within the chicken gut microbiome revealed by metagenomics and culture.</title>
        <authorList>
            <person name="Gilroy R."/>
            <person name="Ravi A."/>
            <person name="Getino M."/>
            <person name="Pursley I."/>
            <person name="Horton D.L."/>
            <person name="Alikhan N.F."/>
            <person name="Baker D."/>
            <person name="Gharbi K."/>
            <person name="Hall N."/>
            <person name="Watson M."/>
            <person name="Adriaenssens E.M."/>
            <person name="Foster-Nyarko E."/>
            <person name="Jarju S."/>
            <person name="Secka A."/>
            <person name="Antonio M."/>
            <person name="Oren A."/>
            <person name="Chaudhuri R.R."/>
            <person name="La Ragione R."/>
            <person name="Hildebrand F."/>
            <person name="Pallen M.J."/>
        </authorList>
    </citation>
    <scope>NUCLEOTIDE SEQUENCE</scope>
    <source>
        <strain evidence="4">ChiSjej3B21-8574</strain>
    </source>
</reference>
<proteinExistence type="predicted"/>
<dbReference type="PROSITE" id="PS51000">
    <property type="entry name" value="HTH_DEOR_2"/>
    <property type="match status" value="1"/>
</dbReference>
<evidence type="ECO:0000313" key="5">
    <source>
        <dbReference type="Proteomes" id="UP000823904"/>
    </source>
</evidence>
<dbReference type="Gene3D" id="1.10.10.10">
    <property type="entry name" value="Winged helix-like DNA-binding domain superfamily/Winged helix DNA-binding domain"/>
    <property type="match status" value="1"/>
</dbReference>
<dbReference type="SMART" id="SM01134">
    <property type="entry name" value="DeoRC"/>
    <property type="match status" value="1"/>
</dbReference>
<dbReference type="PANTHER" id="PTHR30363:SF44">
    <property type="entry name" value="AGA OPERON TRANSCRIPTIONAL REPRESSOR-RELATED"/>
    <property type="match status" value="1"/>
</dbReference>
<protein>
    <submittedName>
        <fullName evidence="4">DeoR/GlpR family DNA-binding transcription regulator</fullName>
    </submittedName>
</protein>
<keyword evidence="1" id="KW-0805">Transcription regulation</keyword>
<dbReference type="InterPro" id="IPR036388">
    <property type="entry name" value="WH-like_DNA-bd_sf"/>
</dbReference>
<evidence type="ECO:0000313" key="4">
    <source>
        <dbReference type="EMBL" id="HJC51171.1"/>
    </source>
</evidence>
<gene>
    <name evidence="4" type="ORF">H9754_11515</name>
</gene>
<sequence>MFAEERQKKILELLKKNRRVSNTELIKKFGVSGTTIRIDLTELEQKGLLSRTHGGAILKEDPVFGEDSISSRREKNRERKECIARKARKEIHDGDTILLDSGTTALELAKLLKDVNNLTVITNDLQVALKLQKYHEIHLILLGGRVRTSFECTVGGMGIRTLEELSVDKVFMTTNALSVQKGATTPNLDNAEIKREMMKIGNRKYLLCDSTKIGTKTVCSYAKIGEFDILFTDDQITPEERKSIEEQSVTVR</sequence>
<dbReference type="PRINTS" id="PR00033">
    <property type="entry name" value="HTHASNC"/>
</dbReference>
<dbReference type="PRINTS" id="PR00037">
    <property type="entry name" value="HTHLACR"/>
</dbReference>
<name>A0A9D2PI28_9FIRM</name>
<dbReference type="InterPro" id="IPR036390">
    <property type="entry name" value="WH_DNA-bd_sf"/>
</dbReference>
<dbReference type="InterPro" id="IPR001034">
    <property type="entry name" value="DeoR_HTH"/>
</dbReference>
<dbReference type="InterPro" id="IPR014036">
    <property type="entry name" value="DeoR-like_C"/>
</dbReference>
<evidence type="ECO:0000256" key="1">
    <source>
        <dbReference type="ARBA" id="ARBA00023015"/>
    </source>
</evidence>
<comment type="caution">
    <text evidence="4">The sequence shown here is derived from an EMBL/GenBank/DDBJ whole genome shotgun (WGS) entry which is preliminary data.</text>
</comment>
<evidence type="ECO:0000256" key="2">
    <source>
        <dbReference type="ARBA" id="ARBA00023163"/>
    </source>
</evidence>
<organism evidence="4 5">
    <name type="scientific">Candidatus Anaerostipes avistercoris</name>
    <dbReference type="NCBI Taxonomy" id="2838462"/>
    <lineage>
        <taxon>Bacteria</taxon>
        <taxon>Bacillati</taxon>
        <taxon>Bacillota</taxon>
        <taxon>Clostridia</taxon>
        <taxon>Lachnospirales</taxon>
        <taxon>Lachnospiraceae</taxon>
        <taxon>Anaerostipes</taxon>
    </lineage>
</organism>
<dbReference type="AlphaFoldDB" id="A0A9D2PI28"/>
<dbReference type="Pfam" id="PF00455">
    <property type="entry name" value="DeoRC"/>
    <property type="match status" value="1"/>
</dbReference>
<dbReference type="PANTHER" id="PTHR30363">
    <property type="entry name" value="HTH-TYPE TRANSCRIPTIONAL REGULATOR SRLR-RELATED"/>
    <property type="match status" value="1"/>
</dbReference>
<reference evidence="4" key="2">
    <citation type="submission" date="2021-04" db="EMBL/GenBank/DDBJ databases">
        <authorList>
            <person name="Gilroy R."/>
        </authorList>
    </citation>
    <scope>NUCLEOTIDE SEQUENCE</scope>
    <source>
        <strain evidence="4">ChiSjej3B21-8574</strain>
    </source>
</reference>
<dbReference type="EMBL" id="DWWD01000045">
    <property type="protein sequence ID" value="HJC51171.1"/>
    <property type="molecule type" value="Genomic_DNA"/>
</dbReference>
<dbReference type="GO" id="GO:0003700">
    <property type="term" value="F:DNA-binding transcription factor activity"/>
    <property type="evidence" value="ECO:0007669"/>
    <property type="project" value="InterPro"/>
</dbReference>
<dbReference type="SUPFAM" id="SSF100950">
    <property type="entry name" value="NagB/RpiA/CoA transferase-like"/>
    <property type="match status" value="1"/>
</dbReference>
<keyword evidence="2" id="KW-0804">Transcription</keyword>